<dbReference type="Proteomes" id="UP001281410">
    <property type="component" value="Unassembled WGS sequence"/>
</dbReference>
<evidence type="ECO:0000313" key="2">
    <source>
        <dbReference type="EMBL" id="KAK3223100.1"/>
    </source>
</evidence>
<feature type="domain" description="RNase H type-1" evidence="1">
    <location>
        <begin position="2"/>
        <end position="99"/>
    </location>
</feature>
<dbReference type="CDD" id="cd06222">
    <property type="entry name" value="RNase_H_like"/>
    <property type="match status" value="1"/>
</dbReference>
<protein>
    <recommendedName>
        <fullName evidence="1">RNase H type-1 domain-containing protein</fullName>
    </recommendedName>
</protein>
<dbReference type="EMBL" id="JANJYJ010000003">
    <property type="protein sequence ID" value="KAK3223100.1"/>
    <property type="molecule type" value="Genomic_DNA"/>
</dbReference>
<gene>
    <name evidence="2" type="ORF">Dsin_010125</name>
</gene>
<sequence>MRGDVMGCSSQSTITNFSPQIAEAYAILRGIRFAMDAGLLPAEVEPDAKTIVYLIIADAPPLAEVGIVIYDIIHICKHYNIWVLFTPRCANMVAHNLAKVMPGAEDLFYLEEYPPYVESFVLDDKAM</sequence>
<accession>A0AAE0ASL1</accession>
<proteinExistence type="predicted"/>
<keyword evidence="3" id="KW-1185">Reference proteome</keyword>
<dbReference type="Pfam" id="PF13456">
    <property type="entry name" value="RVT_3"/>
    <property type="match status" value="1"/>
</dbReference>
<dbReference type="InterPro" id="IPR002156">
    <property type="entry name" value="RNaseH_domain"/>
</dbReference>
<dbReference type="PANTHER" id="PTHR47723:SF21">
    <property type="entry name" value="POLYNUCLEOTIDYL TRANSFERASE, RIBONUCLEASE H-LIKE SUPERFAMILY PROTEIN"/>
    <property type="match status" value="1"/>
</dbReference>
<dbReference type="GO" id="GO:0004523">
    <property type="term" value="F:RNA-DNA hybrid ribonuclease activity"/>
    <property type="evidence" value="ECO:0007669"/>
    <property type="project" value="InterPro"/>
</dbReference>
<dbReference type="InterPro" id="IPR044730">
    <property type="entry name" value="RNase_H-like_dom_plant"/>
</dbReference>
<dbReference type="PANTHER" id="PTHR47723">
    <property type="entry name" value="OS05G0353850 PROTEIN"/>
    <property type="match status" value="1"/>
</dbReference>
<dbReference type="InterPro" id="IPR053151">
    <property type="entry name" value="RNase_H-like"/>
</dbReference>
<name>A0AAE0ASL1_9ROSI</name>
<evidence type="ECO:0000313" key="3">
    <source>
        <dbReference type="Proteomes" id="UP001281410"/>
    </source>
</evidence>
<dbReference type="AlphaFoldDB" id="A0AAE0ASL1"/>
<evidence type="ECO:0000259" key="1">
    <source>
        <dbReference type="Pfam" id="PF13456"/>
    </source>
</evidence>
<reference evidence="2" key="1">
    <citation type="journal article" date="2023" name="Plant J.">
        <title>Genome sequences and population genomics provide insights into the demographic history, inbreeding, and mutation load of two 'living fossil' tree species of Dipteronia.</title>
        <authorList>
            <person name="Feng Y."/>
            <person name="Comes H.P."/>
            <person name="Chen J."/>
            <person name="Zhu S."/>
            <person name="Lu R."/>
            <person name="Zhang X."/>
            <person name="Li P."/>
            <person name="Qiu J."/>
            <person name="Olsen K.M."/>
            <person name="Qiu Y."/>
        </authorList>
    </citation>
    <scope>NUCLEOTIDE SEQUENCE</scope>
    <source>
        <strain evidence="2">NBL</strain>
    </source>
</reference>
<organism evidence="2 3">
    <name type="scientific">Dipteronia sinensis</name>
    <dbReference type="NCBI Taxonomy" id="43782"/>
    <lineage>
        <taxon>Eukaryota</taxon>
        <taxon>Viridiplantae</taxon>
        <taxon>Streptophyta</taxon>
        <taxon>Embryophyta</taxon>
        <taxon>Tracheophyta</taxon>
        <taxon>Spermatophyta</taxon>
        <taxon>Magnoliopsida</taxon>
        <taxon>eudicotyledons</taxon>
        <taxon>Gunneridae</taxon>
        <taxon>Pentapetalae</taxon>
        <taxon>rosids</taxon>
        <taxon>malvids</taxon>
        <taxon>Sapindales</taxon>
        <taxon>Sapindaceae</taxon>
        <taxon>Hippocastanoideae</taxon>
        <taxon>Acereae</taxon>
        <taxon>Dipteronia</taxon>
    </lineage>
</organism>
<dbReference type="GO" id="GO:0003676">
    <property type="term" value="F:nucleic acid binding"/>
    <property type="evidence" value="ECO:0007669"/>
    <property type="project" value="InterPro"/>
</dbReference>
<comment type="caution">
    <text evidence="2">The sequence shown here is derived from an EMBL/GenBank/DDBJ whole genome shotgun (WGS) entry which is preliminary data.</text>
</comment>